<proteinExistence type="predicted"/>
<protein>
    <submittedName>
        <fullName evidence="1">9293_t:CDS:1</fullName>
    </submittedName>
</protein>
<comment type="caution">
    <text evidence="1">The sequence shown here is derived from an EMBL/GenBank/DDBJ whole genome shotgun (WGS) entry which is preliminary data.</text>
</comment>
<reference evidence="1" key="1">
    <citation type="submission" date="2021-06" db="EMBL/GenBank/DDBJ databases">
        <authorList>
            <person name="Kallberg Y."/>
            <person name="Tangrot J."/>
            <person name="Rosling A."/>
        </authorList>
    </citation>
    <scope>NUCLEOTIDE SEQUENCE</scope>
    <source>
        <strain evidence="1">MA461A</strain>
    </source>
</reference>
<organism evidence="1 2">
    <name type="scientific">Racocetra persica</name>
    <dbReference type="NCBI Taxonomy" id="160502"/>
    <lineage>
        <taxon>Eukaryota</taxon>
        <taxon>Fungi</taxon>
        <taxon>Fungi incertae sedis</taxon>
        <taxon>Mucoromycota</taxon>
        <taxon>Glomeromycotina</taxon>
        <taxon>Glomeromycetes</taxon>
        <taxon>Diversisporales</taxon>
        <taxon>Gigasporaceae</taxon>
        <taxon>Racocetra</taxon>
    </lineage>
</organism>
<evidence type="ECO:0000313" key="2">
    <source>
        <dbReference type="Proteomes" id="UP000789920"/>
    </source>
</evidence>
<evidence type="ECO:0000313" key="1">
    <source>
        <dbReference type="EMBL" id="CAG8624195.1"/>
    </source>
</evidence>
<gene>
    <name evidence="1" type="ORF">RPERSI_LOCUS6839</name>
</gene>
<dbReference type="EMBL" id="CAJVQC010011125">
    <property type="protein sequence ID" value="CAG8624195.1"/>
    <property type="molecule type" value="Genomic_DNA"/>
</dbReference>
<dbReference type="Proteomes" id="UP000789920">
    <property type="component" value="Unassembled WGS sequence"/>
</dbReference>
<keyword evidence="2" id="KW-1185">Reference proteome</keyword>
<name>A0ACA9N3L5_9GLOM</name>
<sequence length="154" mass="17817">MHICTDSASTITNIHIKVTTQLKNKNLFVLEYYCISHKLALAAKDAANQVKEFKSYEKTVYSIYSYFLRSIEQMIHLKMIEENISDSQLIVLNIIETCWLSLSNFLGIDIVELTWKIHLCKYIINNEISTTELPAIITKFAHATIKSLEKRFPN</sequence>
<accession>A0ACA9N3L5</accession>